<dbReference type="PANTHER" id="PTHR36220:SF1">
    <property type="entry name" value="GAMMA TUBULIN COMPLEX COMPONENT C-TERMINAL DOMAIN-CONTAINING PROTEIN"/>
    <property type="match status" value="1"/>
</dbReference>
<accession>A0A7W8D2V2</accession>
<dbReference type="PANTHER" id="PTHR36220">
    <property type="entry name" value="UNNAMED PRODUCT"/>
    <property type="match status" value="1"/>
</dbReference>
<keyword evidence="1" id="KW-0732">Signal</keyword>
<dbReference type="InterPro" id="IPR036278">
    <property type="entry name" value="Sialidase_sf"/>
</dbReference>
<evidence type="ECO:0000256" key="3">
    <source>
        <dbReference type="ARBA" id="ARBA00023180"/>
    </source>
</evidence>
<sequence length="1354" mass="138439">MRNPDASGSGAEYDRLGTALAIDGDTAFIASTGAYSHGTRGAVLVLQRSGGIWSETARLLPDPSDDVESFGQAIAVSGDTVVVSAPDAATAAGPDRGAVYVFVRDGAAWRRQARIDGGPGEFNAGFGSAVAVDGDVLLVGAPSTRVESIVSGAVIEFRRNGESWSQTALLPPGLPGPNQRFGASIVLDGSLAAIGAPGFRDPDGQPRGGVFVFANDGAQWQHTQRLVGPGSTGLIGDRLSWNGETLLASELEEEGFLSFRRNGTNFDPGLFVPKPTSVHSFCNARLAHTATLALVGCPADTDGGIGSGSALLYTRSGDTWVLRERLRADVPSSSSMFGRAVALSGDAALIAAPSAFGPAGTESGIVHAYAVDAADAFSPSTQIDSGTGPANDFFARSVAIDGNTAVVGVELDDTSDAPNAGAAYVFVHDGAVWTLEARLQAPAGTRGAWFGSDVAVDGDTLVVGERARGTLAGAAYVYRRNNGVWSLQQTLRATPVGAYEMFGTSVALQADRVVIGAPGVASTPFGRAYVFERVADVWQQQAVLRASDETSANRFGSDVALDGETVLVGALLADSPGMADTGAAYVFERDDGQWPQRARLAANDAKAGDLLGSGVALRGDEALLGALSAGPVGQRSGAGYLFRRSGGVWVQQQRLSVASAPDGASVGRDVALGPHLLALGATRDPYSEQTPPGAVYLFGRDGEAFAPIGTLQPTDSRVRDGYGNAVALDGQTLLIGAPGSASADGTYPRAGAAWLHRLPVRVTIVANGSETVHWADHGTVATFDLTPPEGQSIVQADGCSGTLIDTAFTTAPLLADCTIMVTFASDTYTVSYVAGANGALLGDTQQTVPHGGDGTPVQAVADAHHHFAGWSDGSQENPRTERDVRAPLAVAASFANAPPQIQAVTHTPEAVYERSVVGVHVAATDEESPDLAYRFDCDGDGMFDAGPQPAPEHDCATDTPGTQTIVVQVSDGASGIATGSVAVTVLDARPAMTVSLAEDAVEDLPLSLAVAAQSPSAGDVVVRVEVDCDHDGEFDATLEATQPGTLACPARVAGGSVVVAARATDDEGELSDIATLSVDVADINDAPTLTLATLPPFAAGSSGAQTIPAFARFDAGPDDEDASQQVDDYLLDVATDPEGVLGEGHVDIGDDGSLVLTLSGRSGTASVLARVRDSGPAGGKHVNVSAPVEFVVTVPPGADLQSAIDNGVSHVFDGDAVTYHVIVANAGPSDASDVQLVVMQPAALRDFLWHCRTDISTATCPPDASGAGSLEIDAALPDGSFLRFDIAARVEAAGATTIAVTATAALPGDIAALDPENDAATDTDTVLPYGMFADGFEDPAIPLSVQGASRALSE</sequence>
<evidence type="ECO:0008006" key="8">
    <source>
        <dbReference type="Google" id="ProtNLM"/>
    </source>
</evidence>
<keyword evidence="2" id="KW-0677">Repeat</keyword>
<feature type="domain" description="DUF11" evidence="4">
    <location>
        <begin position="1209"/>
        <end position="1321"/>
    </location>
</feature>
<dbReference type="Proteomes" id="UP000521199">
    <property type="component" value="Unassembled WGS sequence"/>
</dbReference>
<reference evidence="6 7" key="1">
    <citation type="submission" date="2020-08" db="EMBL/GenBank/DDBJ databases">
        <title>Genomic Encyclopedia of Type Strains, Phase IV (KMG-IV): sequencing the most valuable type-strain genomes for metagenomic binning, comparative biology and taxonomic classification.</title>
        <authorList>
            <person name="Goeker M."/>
        </authorList>
    </citation>
    <scope>NUCLEOTIDE SEQUENCE [LARGE SCALE GENOMIC DNA]</scope>
    <source>
        <strain evidence="6 7">DSM 24163</strain>
    </source>
</reference>
<gene>
    <name evidence="6" type="ORF">HNQ52_000385</name>
</gene>
<dbReference type="Pfam" id="PF18998">
    <property type="entry name" value="Flg_new_2"/>
    <property type="match status" value="1"/>
</dbReference>
<keyword evidence="3" id="KW-0325">Glycoprotein</keyword>
<dbReference type="Pfam" id="PF14312">
    <property type="entry name" value="FG-GAP_2"/>
    <property type="match status" value="7"/>
</dbReference>
<dbReference type="EMBL" id="JACHHP010000001">
    <property type="protein sequence ID" value="MBB5206869.1"/>
    <property type="molecule type" value="Genomic_DNA"/>
</dbReference>
<dbReference type="Gene3D" id="2.130.10.130">
    <property type="entry name" value="Integrin alpha, N-terminal"/>
    <property type="match status" value="3"/>
</dbReference>
<name>A0A7W8D2V2_9GAMM</name>
<comment type="caution">
    <text evidence="6">The sequence shown here is derived from an EMBL/GenBank/DDBJ whole genome shotgun (WGS) entry which is preliminary data.</text>
</comment>
<protein>
    <recommendedName>
        <fullName evidence="8">DUF11 domain-containing protein</fullName>
    </recommendedName>
</protein>
<dbReference type="InterPro" id="IPR013519">
    <property type="entry name" value="Int_alpha_beta-p"/>
</dbReference>
<evidence type="ECO:0000256" key="1">
    <source>
        <dbReference type="ARBA" id="ARBA00022729"/>
    </source>
</evidence>
<proteinExistence type="predicted"/>
<feature type="domain" description="Bacterial repeat" evidence="5">
    <location>
        <begin position="828"/>
        <end position="896"/>
    </location>
</feature>
<dbReference type="InterPro" id="IPR013517">
    <property type="entry name" value="FG-GAP"/>
</dbReference>
<dbReference type="SUPFAM" id="SSF69318">
    <property type="entry name" value="Integrin alpha N-terminal domain"/>
    <property type="match status" value="2"/>
</dbReference>
<evidence type="ECO:0000259" key="5">
    <source>
        <dbReference type="Pfam" id="PF18998"/>
    </source>
</evidence>
<evidence type="ECO:0000256" key="2">
    <source>
        <dbReference type="ARBA" id="ARBA00022737"/>
    </source>
</evidence>
<dbReference type="InterPro" id="IPR001434">
    <property type="entry name" value="OmcB-like_DUF11"/>
</dbReference>
<dbReference type="InterPro" id="IPR028994">
    <property type="entry name" value="Integrin_alpha_N"/>
</dbReference>
<dbReference type="SUPFAM" id="SSF50939">
    <property type="entry name" value="Sialidases"/>
    <property type="match status" value="1"/>
</dbReference>
<evidence type="ECO:0000259" key="4">
    <source>
        <dbReference type="Pfam" id="PF01345"/>
    </source>
</evidence>
<dbReference type="PROSITE" id="PS51470">
    <property type="entry name" value="FG_GAP"/>
    <property type="match status" value="1"/>
</dbReference>
<dbReference type="Pfam" id="PF01345">
    <property type="entry name" value="DUF11"/>
    <property type="match status" value="1"/>
</dbReference>
<keyword evidence="7" id="KW-1185">Reference proteome</keyword>
<evidence type="ECO:0000313" key="6">
    <source>
        <dbReference type="EMBL" id="MBB5206869.1"/>
    </source>
</evidence>
<dbReference type="SMART" id="SM00191">
    <property type="entry name" value="Int_alpha"/>
    <property type="match status" value="7"/>
</dbReference>
<dbReference type="InterPro" id="IPR044060">
    <property type="entry name" value="Bacterial_rp_domain"/>
</dbReference>
<evidence type="ECO:0000313" key="7">
    <source>
        <dbReference type="Proteomes" id="UP000521199"/>
    </source>
</evidence>
<dbReference type="RefSeq" id="WP_183959246.1">
    <property type="nucleotide sequence ID" value="NZ_JACHHP010000001.1"/>
</dbReference>
<organism evidence="6 7">
    <name type="scientific">Chiayiivirga flava</name>
    <dbReference type="NCBI Taxonomy" id="659595"/>
    <lineage>
        <taxon>Bacteria</taxon>
        <taxon>Pseudomonadati</taxon>
        <taxon>Pseudomonadota</taxon>
        <taxon>Gammaproteobacteria</taxon>
        <taxon>Lysobacterales</taxon>
        <taxon>Lysobacteraceae</taxon>
        <taxon>Chiayiivirga</taxon>
    </lineage>
</organism>